<evidence type="ECO:0000313" key="2">
    <source>
        <dbReference type="Proteomes" id="UP001228049"/>
    </source>
</evidence>
<feature type="non-terminal residue" evidence="1">
    <location>
        <position position="1"/>
    </location>
</feature>
<protein>
    <submittedName>
        <fullName evidence="1">Vacuolar protein-sorting protein BRO1</fullName>
    </submittedName>
</protein>
<evidence type="ECO:0000313" key="1">
    <source>
        <dbReference type="EMBL" id="KAK1877883.1"/>
    </source>
</evidence>
<comment type="caution">
    <text evidence="1">The sequence shown here is derived from an EMBL/GenBank/DDBJ whole genome shotgun (WGS) entry which is preliminary data.</text>
</comment>
<organism evidence="1 2">
    <name type="scientific">Dissostichus eleginoides</name>
    <name type="common">Patagonian toothfish</name>
    <name type="synonym">Dissostichus amissus</name>
    <dbReference type="NCBI Taxonomy" id="100907"/>
    <lineage>
        <taxon>Eukaryota</taxon>
        <taxon>Metazoa</taxon>
        <taxon>Chordata</taxon>
        <taxon>Craniata</taxon>
        <taxon>Vertebrata</taxon>
        <taxon>Euteleostomi</taxon>
        <taxon>Actinopterygii</taxon>
        <taxon>Neopterygii</taxon>
        <taxon>Teleostei</taxon>
        <taxon>Neoteleostei</taxon>
        <taxon>Acanthomorphata</taxon>
        <taxon>Eupercaria</taxon>
        <taxon>Perciformes</taxon>
        <taxon>Notothenioidei</taxon>
        <taxon>Nototheniidae</taxon>
        <taxon>Dissostichus</taxon>
    </lineage>
</organism>
<proteinExistence type="predicted"/>
<gene>
    <name evidence="1" type="ORF">KUDE01_003191</name>
</gene>
<sequence length="182" mass="19975">EPSETRRERNCPVSLSPLSVHPLRPAFRPGLLIVSLGEVVAAQWWGGGIRLSHNSDVTKSSSHLSESIQNWLRLTAVWPASCLTIAGKQRETGSKHGRIHLLTEPGHRVCRHQRRGVRSGGRPSRLPPSILNTGQMAGKLTLFKFGNSGSFPTPPQRPAPTPPPLLHLSIFSLKIMVVVCQR</sequence>
<name>A0AAD9BAS8_DISEL</name>
<dbReference type="Proteomes" id="UP001228049">
    <property type="component" value="Unassembled WGS sequence"/>
</dbReference>
<keyword evidence="2" id="KW-1185">Reference proteome</keyword>
<dbReference type="EMBL" id="JASDAP010000027">
    <property type="protein sequence ID" value="KAK1877883.1"/>
    <property type="molecule type" value="Genomic_DNA"/>
</dbReference>
<reference evidence="1" key="1">
    <citation type="submission" date="2023-04" db="EMBL/GenBank/DDBJ databases">
        <title>Chromosome-level genome of Chaenocephalus aceratus.</title>
        <authorList>
            <person name="Park H."/>
        </authorList>
    </citation>
    <scope>NUCLEOTIDE SEQUENCE</scope>
    <source>
        <strain evidence="1">DE</strain>
        <tissue evidence="1">Muscle</tissue>
    </source>
</reference>
<feature type="non-terminal residue" evidence="1">
    <location>
        <position position="182"/>
    </location>
</feature>
<dbReference type="AlphaFoldDB" id="A0AAD9BAS8"/>
<accession>A0AAD9BAS8</accession>